<accession>G3HQM8</accession>
<dbReference type="Proteomes" id="UP000001075">
    <property type="component" value="Unassembled WGS sequence"/>
</dbReference>
<protein>
    <submittedName>
        <fullName evidence="2">Tetratricopeptide repeat protein GNN</fullName>
    </submittedName>
</protein>
<evidence type="ECO:0000313" key="3">
    <source>
        <dbReference type="Proteomes" id="UP000001075"/>
    </source>
</evidence>
<evidence type="ECO:0000313" key="2">
    <source>
        <dbReference type="EMBL" id="EGW09703.1"/>
    </source>
</evidence>
<gene>
    <name evidence="2" type="ORF">I79_013133</name>
</gene>
<reference evidence="3" key="1">
    <citation type="journal article" date="2011" name="Nat. Biotechnol.">
        <title>The genomic sequence of the Chinese hamster ovary (CHO)-K1 cell line.</title>
        <authorList>
            <person name="Xu X."/>
            <person name="Nagarajan H."/>
            <person name="Lewis N.E."/>
            <person name="Pan S."/>
            <person name="Cai Z."/>
            <person name="Liu X."/>
            <person name="Chen W."/>
            <person name="Xie M."/>
            <person name="Wang W."/>
            <person name="Hammond S."/>
            <person name="Andersen M.R."/>
            <person name="Neff N."/>
            <person name="Passarelli B."/>
            <person name="Koh W."/>
            <person name="Fan H.C."/>
            <person name="Wang J."/>
            <person name="Gui Y."/>
            <person name="Lee K.H."/>
            <person name="Betenbaugh M.J."/>
            <person name="Quake S.R."/>
            <person name="Famili I."/>
            <person name="Palsson B.O."/>
            <person name="Wang J."/>
        </authorList>
    </citation>
    <scope>NUCLEOTIDE SEQUENCE [LARGE SCALE GENOMIC DNA]</scope>
    <source>
        <strain evidence="3">CHO K1 cell line</strain>
    </source>
</reference>
<dbReference type="GO" id="GO:0080008">
    <property type="term" value="C:Cul4-RING E3 ubiquitin ligase complex"/>
    <property type="evidence" value="ECO:0007669"/>
    <property type="project" value="TreeGrafter"/>
</dbReference>
<dbReference type="InParanoid" id="G3HQM8"/>
<dbReference type="PANTHER" id="PTHR19860:SF18">
    <property type="entry name" value="DUF4062 DOMAIN-CONTAINING PROTEIN"/>
    <property type="match status" value="1"/>
</dbReference>
<proteinExistence type="predicted"/>
<dbReference type="AlphaFoldDB" id="G3HQM8"/>
<name>G3HQM8_CRIGR</name>
<dbReference type="PANTHER" id="PTHR19860">
    <property type="entry name" value="DDB1- AND CUL4-ASSOCIATED FACTOR 12-RELATED"/>
    <property type="match status" value="1"/>
</dbReference>
<keyword evidence="1" id="KW-0677">Repeat</keyword>
<dbReference type="EMBL" id="JH000616">
    <property type="protein sequence ID" value="EGW09703.1"/>
    <property type="molecule type" value="Genomic_DNA"/>
</dbReference>
<sequence length="464" mass="53717">MGDEDTKFSIFKRHLCTRDKERFEQSRPILRKKPNLNPLKLTVIASELQECRIYRNEFQCLREYLEVASVQELWELILKRWVEDYSWNLKPKEAIETVASGLSGWVADALCLLCISHCGLAEQEVLQLLDMLGYRNHQKVTTVHWAAFRNATKHWILEKPNGLLCFQHQSLRTTVEHKLLGVITLVRESSPNTSQSPVNHKKTRFHQVLMRYFQRQTVFWRVYQELPWHMKMSGCWEGLCDFVTSPGLLREIQRFRSRRCRSQGMRQLHPESSRNGSLLWENLSKLNCRSAQSSDTVNTAMCMNIRKFQRAKSTVLSPPPVSDKPKYAPGKGKKTLTPILCLSAGEKALQKAQSTQIWNGPRNQIPRKNMLSPGEKSGLAILSRQRVFSAKSESGDGLITPIYHQPLQAPVSPNNPWGCIPELVSENWLFHSPQYSFFRQKPVFIRRSQIETKWLKTSNDTNKE</sequence>
<evidence type="ECO:0000256" key="1">
    <source>
        <dbReference type="ARBA" id="ARBA00022737"/>
    </source>
</evidence>
<dbReference type="InterPro" id="IPR051191">
    <property type="entry name" value="DCAF12"/>
</dbReference>
<organism evidence="2 3">
    <name type="scientific">Cricetulus griseus</name>
    <name type="common">Chinese hamster</name>
    <name type="synonym">Cricetulus barabensis griseus</name>
    <dbReference type="NCBI Taxonomy" id="10029"/>
    <lineage>
        <taxon>Eukaryota</taxon>
        <taxon>Metazoa</taxon>
        <taxon>Chordata</taxon>
        <taxon>Craniata</taxon>
        <taxon>Vertebrata</taxon>
        <taxon>Euteleostomi</taxon>
        <taxon>Mammalia</taxon>
        <taxon>Eutheria</taxon>
        <taxon>Euarchontoglires</taxon>
        <taxon>Glires</taxon>
        <taxon>Rodentia</taxon>
        <taxon>Myomorpha</taxon>
        <taxon>Muroidea</taxon>
        <taxon>Cricetidae</taxon>
        <taxon>Cricetinae</taxon>
        <taxon>Cricetulus</taxon>
    </lineage>
</organism>